<dbReference type="STRING" id="1120975.SAMN02746064_00045"/>
<evidence type="ECO:0000256" key="1">
    <source>
        <dbReference type="ARBA" id="ARBA00022898"/>
    </source>
</evidence>
<comment type="function">
    <text evidence="2">Pyridoxal 5'-phosphate (PLP)-binding protein, which is involved in PLP homeostasis.</text>
</comment>
<dbReference type="PIRSF" id="PIRSF004848">
    <property type="entry name" value="YBL036c_PLPDEIII"/>
    <property type="match status" value="1"/>
</dbReference>
<dbReference type="Proteomes" id="UP000184251">
    <property type="component" value="Unassembled WGS sequence"/>
</dbReference>
<dbReference type="Pfam" id="PF01168">
    <property type="entry name" value="Ala_racemase_N"/>
    <property type="match status" value="1"/>
</dbReference>
<dbReference type="GO" id="GO:0030170">
    <property type="term" value="F:pyridoxal phosphate binding"/>
    <property type="evidence" value="ECO:0007669"/>
    <property type="project" value="UniProtKB-UniRule"/>
</dbReference>
<dbReference type="HAMAP" id="MF_02087">
    <property type="entry name" value="PLP_homeostasis"/>
    <property type="match status" value="1"/>
</dbReference>
<proteinExistence type="inferred from homology"/>
<dbReference type="InterPro" id="IPR029066">
    <property type="entry name" value="PLP-binding_barrel"/>
</dbReference>
<comment type="similarity">
    <text evidence="2 4">Belongs to the pyridoxal phosphate-binding protein YggS/PROSC family.</text>
</comment>
<dbReference type="EMBL" id="FQTU01000001">
    <property type="protein sequence ID" value="SHE27137.1"/>
    <property type="molecule type" value="Genomic_DNA"/>
</dbReference>
<dbReference type="RefSeq" id="WP_073269056.1">
    <property type="nucleotide sequence ID" value="NZ_FQTU01000001.1"/>
</dbReference>
<evidence type="ECO:0000256" key="3">
    <source>
        <dbReference type="PIRSR" id="PIRSR004848-1"/>
    </source>
</evidence>
<organism evidence="6 7">
    <name type="scientific">Alkalibacter saccharofermentans DSM 14828</name>
    <dbReference type="NCBI Taxonomy" id="1120975"/>
    <lineage>
        <taxon>Bacteria</taxon>
        <taxon>Bacillati</taxon>
        <taxon>Bacillota</taxon>
        <taxon>Clostridia</taxon>
        <taxon>Eubacteriales</taxon>
        <taxon>Eubacteriaceae</taxon>
        <taxon>Alkalibacter</taxon>
    </lineage>
</organism>
<evidence type="ECO:0000259" key="5">
    <source>
        <dbReference type="Pfam" id="PF01168"/>
    </source>
</evidence>
<accession>A0A1M4S550</accession>
<dbReference type="NCBIfam" id="TIGR00044">
    <property type="entry name" value="YggS family pyridoxal phosphate-dependent enzyme"/>
    <property type="match status" value="1"/>
</dbReference>
<sequence length="218" mass="24744">MSNIKKNIEEIMRKLPDDVLLVAVTKHRSIEEIEKVLEAGIFDLGENRVQEFREKQEVLPQNIRWHIIGHLQKNKVKYVVGKVFLIHSVDSVELARAIDKESKKKELTTDILIQLNVSGEESKFGLDPNQLDQFLEDISALGNIRIKGLMTIAPNTKNIEDLKDIFTTTRAIYDKIKENVNGVTNIEMTYLSMGMTNDFDVAVESGSNMVRIGSGLFE</sequence>
<evidence type="ECO:0000313" key="7">
    <source>
        <dbReference type="Proteomes" id="UP000184251"/>
    </source>
</evidence>
<feature type="modified residue" description="N6-(pyridoxal phosphate)lysine" evidence="2 3">
    <location>
        <position position="26"/>
    </location>
</feature>
<reference evidence="6 7" key="1">
    <citation type="submission" date="2016-11" db="EMBL/GenBank/DDBJ databases">
        <authorList>
            <person name="Jaros S."/>
            <person name="Januszkiewicz K."/>
            <person name="Wedrychowicz H."/>
        </authorList>
    </citation>
    <scope>NUCLEOTIDE SEQUENCE [LARGE SCALE GENOMIC DNA]</scope>
    <source>
        <strain evidence="6 7">DSM 14828</strain>
    </source>
</reference>
<dbReference type="Gene3D" id="3.20.20.10">
    <property type="entry name" value="Alanine racemase"/>
    <property type="match status" value="1"/>
</dbReference>
<dbReference type="AlphaFoldDB" id="A0A1M4S550"/>
<dbReference type="SUPFAM" id="SSF51419">
    <property type="entry name" value="PLP-binding barrel"/>
    <property type="match status" value="1"/>
</dbReference>
<dbReference type="InterPro" id="IPR011078">
    <property type="entry name" value="PyrdxlP_homeostasis"/>
</dbReference>
<name>A0A1M4S550_9FIRM</name>
<gene>
    <name evidence="6" type="ORF">SAMN02746064_00045</name>
</gene>
<protein>
    <recommendedName>
        <fullName evidence="2">Pyridoxal phosphate homeostasis protein</fullName>
        <shortName evidence="2">PLP homeostasis protein</shortName>
    </recommendedName>
</protein>
<dbReference type="InterPro" id="IPR001608">
    <property type="entry name" value="Ala_racemase_N"/>
</dbReference>
<dbReference type="OrthoDB" id="9804072at2"/>
<dbReference type="PANTHER" id="PTHR10146">
    <property type="entry name" value="PROLINE SYNTHETASE CO-TRANSCRIBED BACTERIAL HOMOLOG PROTEIN"/>
    <property type="match status" value="1"/>
</dbReference>
<evidence type="ECO:0000313" key="6">
    <source>
        <dbReference type="EMBL" id="SHE27137.1"/>
    </source>
</evidence>
<keyword evidence="7" id="KW-1185">Reference proteome</keyword>
<evidence type="ECO:0000256" key="2">
    <source>
        <dbReference type="HAMAP-Rule" id="MF_02087"/>
    </source>
</evidence>
<evidence type="ECO:0000256" key="4">
    <source>
        <dbReference type="RuleBase" id="RU004514"/>
    </source>
</evidence>
<dbReference type="FunFam" id="3.20.20.10:FF:000018">
    <property type="entry name" value="Pyridoxal phosphate homeostasis protein"/>
    <property type="match status" value="1"/>
</dbReference>
<dbReference type="CDD" id="cd00635">
    <property type="entry name" value="PLPDE_III_YBL036c_like"/>
    <property type="match status" value="1"/>
</dbReference>
<dbReference type="PANTHER" id="PTHR10146:SF14">
    <property type="entry name" value="PYRIDOXAL PHOSPHATE HOMEOSTASIS PROTEIN"/>
    <property type="match status" value="1"/>
</dbReference>
<keyword evidence="1 2" id="KW-0663">Pyridoxal phosphate</keyword>
<feature type="domain" description="Alanine racemase N-terminal" evidence="5">
    <location>
        <begin position="2"/>
        <end position="217"/>
    </location>
</feature>
<comment type="cofactor">
    <cofactor evidence="3">
        <name>pyridoxal 5'-phosphate</name>
        <dbReference type="ChEBI" id="CHEBI:597326"/>
    </cofactor>
</comment>